<proteinExistence type="predicted"/>
<feature type="compositionally biased region" description="Basic and acidic residues" evidence="1">
    <location>
        <begin position="1"/>
        <end position="16"/>
    </location>
</feature>
<feature type="compositionally biased region" description="Acidic residues" evidence="1">
    <location>
        <begin position="17"/>
        <end position="30"/>
    </location>
</feature>
<dbReference type="AlphaFoldDB" id="A0AAN8NQA7"/>
<accession>A0AAN8NQA7</accession>
<feature type="compositionally biased region" description="Basic and acidic residues" evidence="1">
    <location>
        <begin position="31"/>
        <end position="49"/>
    </location>
</feature>
<comment type="caution">
    <text evidence="2">The sequence shown here is derived from an EMBL/GenBank/DDBJ whole genome shotgun (WGS) entry which is preliminary data.</text>
</comment>
<protein>
    <submittedName>
        <fullName evidence="2">Uncharacterized protein</fullName>
    </submittedName>
</protein>
<evidence type="ECO:0000313" key="3">
    <source>
        <dbReference type="Proteomes" id="UP001372834"/>
    </source>
</evidence>
<feature type="region of interest" description="Disordered" evidence="1">
    <location>
        <begin position="1"/>
        <end position="51"/>
    </location>
</feature>
<evidence type="ECO:0000313" key="2">
    <source>
        <dbReference type="EMBL" id="KAK6623486.1"/>
    </source>
</evidence>
<name>A0AAN8NQA7_POLSC</name>
<sequence length="89" mass="10236">MTENERAGSKRELDDRSDGDDSPVDQEEQEHEPPKKPDIKKNGRPDLNGRKMRLVRAISDRKLRGKSSVQQQQASRLHFRTGVYLLPVL</sequence>
<evidence type="ECO:0000256" key="1">
    <source>
        <dbReference type="SAM" id="MobiDB-lite"/>
    </source>
</evidence>
<dbReference type="EMBL" id="JAWJWE010000038">
    <property type="protein sequence ID" value="KAK6623486.1"/>
    <property type="molecule type" value="Genomic_DNA"/>
</dbReference>
<organism evidence="2 3">
    <name type="scientific">Polyplax serrata</name>
    <name type="common">Common mouse louse</name>
    <dbReference type="NCBI Taxonomy" id="468196"/>
    <lineage>
        <taxon>Eukaryota</taxon>
        <taxon>Metazoa</taxon>
        <taxon>Ecdysozoa</taxon>
        <taxon>Arthropoda</taxon>
        <taxon>Hexapoda</taxon>
        <taxon>Insecta</taxon>
        <taxon>Pterygota</taxon>
        <taxon>Neoptera</taxon>
        <taxon>Paraneoptera</taxon>
        <taxon>Psocodea</taxon>
        <taxon>Troctomorpha</taxon>
        <taxon>Phthiraptera</taxon>
        <taxon>Anoplura</taxon>
        <taxon>Polyplacidae</taxon>
        <taxon>Polyplax</taxon>
    </lineage>
</organism>
<dbReference type="Proteomes" id="UP001372834">
    <property type="component" value="Unassembled WGS sequence"/>
</dbReference>
<reference evidence="2 3" key="1">
    <citation type="submission" date="2023-10" db="EMBL/GenBank/DDBJ databases">
        <title>Genomes of two closely related lineages of the louse Polyplax serrata with different host specificities.</title>
        <authorList>
            <person name="Martinu J."/>
            <person name="Tarabai H."/>
            <person name="Stefka J."/>
            <person name="Hypsa V."/>
        </authorList>
    </citation>
    <scope>NUCLEOTIDE SEQUENCE [LARGE SCALE GENOMIC DNA]</scope>
    <source>
        <strain evidence="2">HR10_N</strain>
    </source>
</reference>
<gene>
    <name evidence="2" type="ORF">RUM43_009338</name>
</gene>